<proteinExistence type="predicted"/>
<evidence type="ECO:0000313" key="2">
    <source>
        <dbReference type="EMBL" id="TPP66020.1"/>
    </source>
</evidence>
<gene>
    <name evidence="2" type="ORF">FGIG_10584</name>
</gene>
<name>A0A504Z9Y9_FASGI</name>
<evidence type="ECO:0000313" key="3">
    <source>
        <dbReference type="Proteomes" id="UP000316759"/>
    </source>
</evidence>
<reference evidence="2 3" key="1">
    <citation type="submission" date="2019-04" db="EMBL/GenBank/DDBJ databases">
        <title>Annotation for the trematode Fasciola gigantica.</title>
        <authorList>
            <person name="Choi Y.-J."/>
        </authorList>
    </citation>
    <scope>NUCLEOTIDE SEQUENCE [LARGE SCALE GENOMIC DNA]</scope>
    <source>
        <strain evidence="2">Uganda_cow_1</strain>
    </source>
</reference>
<feature type="region of interest" description="Disordered" evidence="1">
    <location>
        <begin position="133"/>
        <end position="159"/>
    </location>
</feature>
<accession>A0A504Z9Y9</accession>
<keyword evidence="3" id="KW-1185">Reference proteome</keyword>
<sequence>MNHYRTHMALMLTSASKQTDENEPVSEASIRSIPSSGSDSDRTVCDSKTSLVESRLSSCFSDLSPGVNEAVRAPTKSVGTEVVTCDVIESGYEESPCEKKNQNDRSVQCNFADIVLELTNSKRMDHIYRQLKRHDLANPHTTKLRDTKKPLQEQPSNDL</sequence>
<protein>
    <submittedName>
        <fullName evidence="2">Uncharacterized protein</fullName>
    </submittedName>
</protein>
<feature type="compositionally biased region" description="Basic and acidic residues" evidence="1">
    <location>
        <begin position="133"/>
        <end position="151"/>
    </location>
</feature>
<dbReference type="EMBL" id="SUNJ01002382">
    <property type="protein sequence ID" value="TPP66020.1"/>
    <property type="molecule type" value="Genomic_DNA"/>
</dbReference>
<organism evidence="2 3">
    <name type="scientific">Fasciola gigantica</name>
    <name type="common">Giant liver fluke</name>
    <dbReference type="NCBI Taxonomy" id="46835"/>
    <lineage>
        <taxon>Eukaryota</taxon>
        <taxon>Metazoa</taxon>
        <taxon>Spiralia</taxon>
        <taxon>Lophotrochozoa</taxon>
        <taxon>Platyhelminthes</taxon>
        <taxon>Trematoda</taxon>
        <taxon>Digenea</taxon>
        <taxon>Plagiorchiida</taxon>
        <taxon>Echinostomata</taxon>
        <taxon>Echinostomatoidea</taxon>
        <taxon>Fasciolidae</taxon>
        <taxon>Fasciola</taxon>
    </lineage>
</organism>
<evidence type="ECO:0000256" key="1">
    <source>
        <dbReference type="SAM" id="MobiDB-lite"/>
    </source>
</evidence>
<dbReference type="Proteomes" id="UP000316759">
    <property type="component" value="Unassembled WGS sequence"/>
</dbReference>
<dbReference type="AlphaFoldDB" id="A0A504Z9Y9"/>
<comment type="caution">
    <text evidence="2">The sequence shown here is derived from an EMBL/GenBank/DDBJ whole genome shotgun (WGS) entry which is preliminary data.</text>
</comment>
<feature type="compositionally biased region" description="Low complexity" evidence="1">
    <location>
        <begin position="29"/>
        <end position="38"/>
    </location>
</feature>
<feature type="region of interest" description="Disordered" evidence="1">
    <location>
        <begin position="13"/>
        <end position="44"/>
    </location>
</feature>